<feature type="transmembrane region" description="Helical" evidence="1">
    <location>
        <begin position="39"/>
        <end position="58"/>
    </location>
</feature>
<organism evidence="3 4">
    <name type="scientific">Flavobacterium bernardetii</name>
    <dbReference type="NCBI Taxonomy" id="2813823"/>
    <lineage>
        <taxon>Bacteria</taxon>
        <taxon>Pseudomonadati</taxon>
        <taxon>Bacteroidota</taxon>
        <taxon>Flavobacteriia</taxon>
        <taxon>Flavobacteriales</taxon>
        <taxon>Flavobacteriaceae</taxon>
        <taxon>Flavobacterium</taxon>
    </lineage>
</organism>
<reference evidence="3 4" key="1">
    <citation type="submission" date="2020-08" db="EMBL/GenBank/DDBJ databases">
        <title>Description of novel Flavobacterium F-408 isolate.</title>
        <authorList>
            <person name="Saticioglu I.B."/>
            <person name="Duman M."/>
            <person name="Altun S."/>
        </authorList>
    </citation>
    <scope>NUCLEOTIDE SEQUENCE [LARGE SCALE GENOMIC DNA]</scope>
    <source>
        <strain evidence="3 4">F-408</strain>
    </source>
</reference>
<keyword evidence="1" id="KW-1133">Transmembrane helix</keyword>
<comment type="caution">
    <text evidence="3">The sequence shown here is derived from an EMBL/GenBank/DDBJ whole genome shotgun (WGS) entry which is preliminary data.</text>
</comment>
<feature type="chain" id="PRO_5045361370" description="Signal peptidase" evidence="2">
    <location>
        <begin position="24"/>
        <end position="67"/>
    </location>
</feature>
<evidence type="ECO:0000313" key="3">
    <source>
        <dbReference type="EMBL" id="MBC5834664.1"/>
    </source>
</evidence>
<dbReference type="RefSeq" id="WP_166127518.1">
    <property type="nucleotide sequence ID" value="NZ_JAANOQ010000004.1"/>
</dbReference>
<dbReference type="EMBL" id="JACRUN010000003">
    <property type="protein sequence ID" value="MBC5834664.1"/>
    <property type="molecule type" value="Genomic_DNA"/>
</dbReference>
<evidence type="ECO:0000256" key="2">
    <source>
        <dbReference type="SAM" id="SignalP"/>
    </source>
</evidence>
<keyword evidence="2" id="KW-0732">Signal</keyword>
<protein>
    <recommendedName>
        <fullName evidence="5">Signal peptidase</fullName>
    </recommendedName>
</protein>
<proteinExistence type="predicted"/>
<dbReference type="Proteomes" id="UP000605990">
    <property type="component" value="Unassembled WGS sequence"/>
</dbReference>
<evidence type="ECO:0000256" key="1">
    <source>
        <dbReference type="SAM" id="Phobius"/>
    </source>
</evidence>
<sequence length="67" mass="7437">MKNNLLKVYLTVFTTFISFLATAQPVDPPADPDPLPAPINGQIIWLAVVGIVFAFYILNKKKVSFTK</sequence>
<keyword evidence="1" id="KW-0812">Transmembrane</keyword>
<gene>
    <name evidence="3" type="ORF">H8R27_07180</name>
</gene>
<feature type="signal peptide" evidence="2">
    <location>
        <begin position="1"/>
        <end position="23"/>
    </location>
</feature>
<name>A0ABR7IYE7_9FLAO</name>
<evidence type="ECO:0000313" key="4">
    <source>
        <dbReference type="Proteomes" id="UP000605990"/>
    </source>
</evidence>
<evidence type="ECO:0008006" key="5">
    <source>
        <dbReference type="Google" id="ProtNLM"/>
    </source>
</evidence>
<keyword evidence="1" id="KW-0472">Membrane</keyword>
<accession>A0ABR7IYE7</accession>
<keyword evidence="4" id="KW-1185">Reference proteome</keyword>